<protein>
    <submittedName>
        <fullName evidence="1">Uncharacterized protein</fullName>
    </submittedName>
</protein>
<evidence type="ECO:0000313" key="1">
    <source>
        <dbReference type="EMBL" id="CAD8180729.1"/>
    </source>
</evidence>
<gene>
    <name evidence="1" type="ORF">PPENT_87.1.T0750001</name>
</gene>
<accession>A0A8S1VYB9</accession>
<sequence length="75" mass="8657">MIEISNFFILLPEEEEDLWKHPKKPNSVSIFLQCTDANKIEIGKAPLTPKVRAPQTLKEKILAFQLLIQVKNKNK</sequence>
<reference evidence="1" key="1">
    <citation type="submission" date="2021-01" db="EMBL/GenBank/DDBJ databases">
        <authorList>
            <consortium name="Genoscope - CEA"/>
            <person name="William W."/>
        </authorList>
    </citation>
    <scope>NUCLEOTIDE SEQUENCE</scope>
</reference>
<evidence type="ECO:0000313" key="2">
    <source>
        <dbReference type="Proteomes" id="UP000689195"/>
    </source>
</evidence>
<dbReference type="Proteomes" id="UP000689195">
    <property type="component" value="Unassembled WGS sequence"/>
</dbReference>
<dbReference type="AlphaFoldDB" id="A0A8S1VYB9"/>
<proteinExistence type="predicted"/>
<name>A0A8S1VYB9_9CILI</name>
<dbReference type="EMBL" id="CAJJDO010000075">
    <property type="protein sequence ID" value="CAD8180729.1"/>
    <property type="molecule type" value="Genomic_DNA"/>
</dbReference>
<comment type="caution">
    <text evidence="1">The sequence shown here is derived from an EMBL/GenBank/DDBJ whole genome shotgun (WGS) entry which is preliminary data.</text>
</comment>
<organism evidence="1 2">
    <name type="scientific">Paramecium pentaurelia</name>
    <dbReference type="NCBI Taxonomy" id="43138"/>
    <lineage>
        <taxon>Eukaryota</taxon>
        <taxon>Sar</taxon>
        <taxon>Alveolata</taxon>
        <taxon>Ciliophora</taxon>
        <taxon>Intramacronucleata</taxon>
        <taxon>Oligohymenophorea</taxon>
        <taxon>Peniculida</taxon>
        <taxon>Parameciidae</taxon>
        <taxon>Paramecium</taxon>
    </lineage>
</organism>
<keyword evidence="2" id="KW-1185">Reference proteome</keyword>